<keyword evidence="2 5" id="KW-0812">Transmembrane</keyword>
<feature type="transmembrane region" description="Helical" evidence="5">
    <location>
        <begin position="246"/>
        <end position="269"/>
    </location>
</feature>
<dbReference type="PANTHER" id="PTHR10846">
    <property type="entry name" value="SODIUM/POTASSIUM/CALCIUM EXCHANGER"/>
    <property type="match status" value="1"/>
</dbReference>
<feature type="transmembrane region" description="Helical" evidence="5">
    <location>
        <begin position="281"/>
        <end position="301"/>
    </location>
</feature>
<feature type="transmembrane region" description="Helical" evidence="5">
    <location>
        <begin position="128"/>
        <end position="148"/>
    </location>
</feature>
<dbReference type="Gene3D" id="1.20.1420.30">
    <property type="entry name" value="NCX, central ion-binding region"/>
    <property type="match status" value="1"/>
</dbReference>
<feature type="domain" description="Sodium/calcium exchanger membrane region" evidence="6">
    <location>
        <begin position="182"/>
        <end position="330"/>
    </location>
</feature>
<proteinExistence type="predicted"/>
<feature type="transmembrane region" description="Helical" evidence="5">
    <location>
        <begin position="182"/>
        <end position="204"/>
    </location>
</feature>
<evidence type="ECO:0000259" key="6">
    <source>
        <dbReference type="Pfam" id="PF01699"/>
    </source>
</evidence>
<dbReference type="PANTHER" id="PTHR10846:SF8">
    <property type="entry name" value="INNER MEMBRANE PROTEIN YRBG"/>
    <property type="match status" value="1"/>
</dbReference>
<dbReference type="InterPro" id="IPR044880">
    <property type="entry name" value="NCX_ion-bd_dom_sf"/>
</dbReference>
<feature type="transmembrane region" description="Helical" evidence="5">
    <location>
        <begin position="216"/>
        <end position="239"/>
    </location>
</feature>
<feature type="transmembrane region" description="Helical" evidence="5">
    <location>
        <begin position="101"/>
        <end position="122"/>
    </location>
</feature>
<dbReference type="GO" id="GO:0006874">
    <property type="term" value="P:intracellular calcium ion homeostasis"/>
    <property type="evidence" value="ECO:0007669"/>
    <property type="project" value="TreeGrafter"/>
</dbReference>
<dbReference type="GO" id="GO:0005886">
    <property type="term" value="C:plasma membrane"/>
    <property type="evidence" value="ECO:0007669"/>
    <property type="project" value="TreeGrafter"/>
</dbReference>
<accession>A0A4Y8LSW1</accession>
<keyword evidence="3 5" id="KW-1133">Transmembrane helix</keyword>
<dbReference type="RefSeq" id="WP_134378963.1">
    <property type="nucleotide sequence ID" value="NZ_SORX01000001.1"/>
</dbReference>
<dbReference type="Pfam" id="PF01699">
    <property type="entry name" value="Na_Ca_ex"/>
    <property type="match status" value="2"/>
</dbReference>
<dbReference type="InterPro" id="IPR004481">
    <property type="entry name" value="K/Na/Ca-exchanger"/>
</dbReference>
<dbReference type="OrthoDB" id="9794225at2"/>
<feature type="transmembrane region" description="Helical" evidence="5">
    <location>
        <begin position="308"/>
        <end position="330"/>
    </location>
</feature>
<comment type="subcellular location">
    <subcellularLocation>
        <location evidence="1">Membrane</location>
        <topology evidence="1">Multi-pass membrane protein</topology>
    </subcellularLocation>
</comment>
<comment type="caution">
    <text evidence="7">The sequence shown here is derived from an EMBL/GenBank/DDBJ whole genome shotgun (WGS) entry which is preliminary data.</text>
</comment>
<evidence type="ECO:0000256" key="4">
    <source>
        <dbReference type="ARBA" id="ARBA00023136"/>
    </source>
</evidence>
<keyword evidence="8" id="KW-1185">Reference proteome</keyword>
<dbReference type="GO" id="GO:0005262">
    <property type="term" value="F:calcium channel activity"/>
    <property type="evidence" value="ECO:0007669"/>
    <property type="project" value="TreeGrafter"/>
</dbReference>
<sequence length="333" mass="35762">MAFVWFILAAAVTVYTAIKLSTYADVISTKTAMGGLFVGTLLLAGATSLPEVTTSFSAVLIGNNNIAIGNLLGSSLFNVFIHACFDLYYRKKQLFLQASHDHVYMAGIGIMMTLLVMASLTLRIDYTIFGLGIDSLLIAGIYLAKILILNRLSKKKKTVTQPEPVHLTSNDSSKITMTVKHATIGFIIAAIVIMGAGTMLSIMGDRIAVITGLGSSFIGSFLVAAATSFPEAVAVFVALRLRNINLAMGSILGSNIFNIFIISGSDLIYRDGAIISSVSSSHLTTAIGIFTLSVITTWAVLRKRVTSSFMYMVPSLLVVVIYFVTSYLIFMNS</sequence>
<dbReference type="AlphaFoldDB" id="A0A4Y8LSW1"/>
<evidence type="ECO:0000256" key="5">
    <source>
        <dbReference type="SAM" id="Phobius"/>
    </source>
</evidence>
<protein>
    <submittedName>
        <fullName evidence="7">Sodium:calcium antiporter</fullName>
    </submittedName>
</protein>
<evidence type="ECO:0000313" key="7">
    <source>
        <dbReference type="EMBL" id="TFE04055.1"/>
    </source>
</evidence>
<evidence type="ECO:0000313" key="8">
    <source>
        <dbReference type="Proteomes" id="UP000297776"/>
    </source>
</evidence>
<organism evidence="7 8">
    <name type="scientific">Jeotgalibacillus salarius</name>
    <dbReference type="NCBI Taxonomy" id="546023"/>
    <lineage>
        <taxon>Bacteria</taxon>
        <taxon>Bacillati</taxon>
        <taxon>Bacillota</taxon>
        <taxon>Bacilli</taxon>
        <taxon>Bacillales</taxon>
        <taxon>Caryophanaceae</taxon>
        <taxon>Jeotgalibacillus</taxon>
    </lineage>
</organism>
<dbReference type="EMBL" id="SORX01000001">
    <property type="protein sequence ID" value="TFE04055.1"/>
    <property type="molecule type" value="Genomic_DNA"/>
</dbReference>
<dbReference type="GO" id="GO:0008273">
    <property type="term" value="F:calcium, potassium:sodium antiporter activity"/>
    <property type="evidence" value="ECO:0007669"/>
    <property type="project" value="TreeGrafter"/>
</dbReference>
<reference evidence="7 8" key="1">
    <citation type="submission" date="2019-03" db="EMBL/GenBank/DDBJ databases">
        <authorList>
            <person name="Yang Y."/>
        </authorList>
    </citation>
    <scope>NUCLEOTIDE SEQUENCE [LARGE SCALE GENOMIC DNA]</scope>
    <source>
        <strain evidence="7 8">ASL-1</strain>
    </source>
</reference>
<name>A0A4Y8LSW1_9BACL</name>
<feature type="domain" description="Sodium/calcium exchanger membrane region" evidence="6">
    <location>
        <begin position="2"/>
        <end position="122"/>
    </location>
</feature>
<keyword evidence="4 5" id="KW-0472">Membrane</keyword>
<dbReference type="InterPro" id="IPR004837">
    <property type="entry name" value="NaCa_Exmemb"/>
</dbReference>
<gene>
    <name evidence="7" type="ORF">E2626_01630</name>
</gene>
<evidence type="ECO:0000256" key="2">
    <source>
        <dbReference type="ARBA" id="ARBA00022692"/>
    </source>
</evidence>
<dbReference type="Proteomes" id="UP000297776">
    <property type="component" value="Unassembled WGS sequence"/>
</dbReference>
<evidence type="ECO:0000256" key="3">
    <source>
        <dbReference type="ARBA" id="ARBA00022989"/>
    </source>
</evidence>
<evidence type="ECO:0000256" key="1">
    <source>
        <dbReference type="ARBA" id="ARBA00004141"/>
    </source>
</evidence>
<feature type="transmembrane region" description="Helical" evidence="5">
    <location>
        <begin position="66"/>
        <end position="89"/>
    </location>
</feature>